<comment type="similarity">
    <text evidence="1">Belongs to the low molecular weight phosphotyrosine protein phosphatase family.</text>
</comment>
<evidence type="ECO:0000256" key="3">
    <source>
        <dbReference type="ARBA" id="ARBA00022801"/>
    </source>
</evidence>
<proteinExistence type="inferred from homology"/>
<dbReference type="InterPro" id="IPR017867">
    <property type="entry name" value="Tyr_phospatase_low_mol_wt"/>
</dbReference>
<dbReference type="InterPro" id="IPR036196">
    <property type="entry name" value="Ptyr_pPase_sf"/>
</dbReference>
<dbReference type="OrthoDB" id="9784339at2"/>
<evidence type="ECO:0000256" key="5">
    <source>
        <dbReference type="PIRSR" id="PIRSR617867-1"/>
    </source>
</evidence>
<sequence>MSTPELSILFVCTGNICRSPTAEGVLRHQLEALGIADRVRVDSAGVQGWHAGEAPDERSQDHARKRGYELCDQRARALRPDDFERFDLLVAMDGGHLRELRRRCPAALQHRISLLPGEIEVPDPYYGGPDGFEHVLDLLESGCRRLAQIAAGRLS</sequence>
<dbReference type="Pfam" id="PF01451">
    <property type="entry name" value="LMWPc"/>
    <property type="match status" value="1"/>
</dbReference>
<dbReference type="Gene3D" id="3.40.50.2300">
    <property type="match status" value="1"/>
</dbReference>
<organism evidence="7 8">
    <name type="scientific">Roseateles chitinivorans</name>
    <dbReference type="NCBI Taxonomy" id="2917965"/>
    <lineage>
        <taxon>Bacteria</taxon>
        <taxon>Pseudomonadati</taxon>
        <taxon>Pseudomonadota</taxon>
        <taxon>Betaproteobacteria</taxon>
        <taxon>Burkholderiales</taxon>
        <taxon>Sphaerotilaceae</taxon>
        <taxon>Roseateles</taxon>
    </lineage>
</organism>
<dbReference type="RefSeq" id="WP_099859728.1">
    <property type="nucleotide sequence ID" value="NZ_PEOG01000006.1"/>
</dbReference>
<evidence type="ECO:0000313" key="7">
    <source>
        <dbReference type="EMBL" id="PIM54925.1"/>
    </source>
</evidence>
<feature type="domain" description="Phosphotyrosine protein phosphatase I" evidence="6">
    <location>
        <begin position="6"/>
        <end position="149"/>
    </location>
</feature>
<dbReference type="PANTHER" id="PTHR11717">
    <property type="entry name" value="LOW MOLECULAR WEIGHT PROTEIN TYROSINE PHOSPHATASE"/>
    <property type="match status" value="1"/>
</dbReference>
<feature type="active site" description="Nucleophile" evidence="5">
    <location>
        <position position="12"/>
    </location>
</feature>
<keyword evidence="8" id="KW-1185">Reference proteome</keyword>
<accession>A0A2G9CEY4</accession>
<dbReference type="PRINTS" id="PR00719">
    <property type="entry name" value="LMWPTPASE"/>
</dbReference>
<evidence type="ECO:0000259" key="6">
    <source>
        <dbReference type="SMART" id="SM00226"/>
    </source>
</evidence>
<gene>
    <name evidence="7" type="ORF">CS062_01620</name>
</gene>
<dbReference type="PANTHER" id="PTHR11717:SF7">
    <property type="entry name" value="LOW MOLECULAR WEIGHT PHOSPHOTYROSINE PROTEIN PHOSPHATASE"/>
    <property type="match status" value="1"/>
</dbReference>
<keyword evidence="4" id="KW-0904">Protein phosphatase</keyword>
<dbReference type="EC" id="3.1.3.48" evidence="2"/>
<evidence type="ECO:0000256" key="2">
    <source>
        <dbReference type="ARBA" id="ARBA00013064"/>
    </source>
</evidence>
<dbReference type="InterPro" id="IPR023485">
    <property type="entry name" value="Ptyr_pPase"/>
</dbReference>
<reference evidence="7 8" key="1">
    <citation type="submission" date="2017-11" db="EMBL/GenBank/DDBJ databases">
        <title>Draft genome sequence of Mitsuaria sp. HWN-4.</title>
        <authorList>
            <person name="Gundlapally S.R."/>
        </authorList>
    </citation>
    <scope>NUCLEOTIDE SEQUENCE [LARGE SCALE GENOMIC DNA]</scope>
    <source>
        <strain evidence="7 8">HWN-4</strain>
    </source>
</reference>
<dbReference type="SMART" id="SM00226">
    <property type="entry name" value="LMWPc"/>
    <property type="match status" value="1"/>
</dbReference>
<dbReference type="AlphaFoldDB" id="A0A2G9CEY4"/>
<evidence type="ECO:0000256" key="1">
    <source>
        <dbReference type="ARBA" id="ARBA00011063"/>
    </source>
</evidence>
<dbReference type="InterPro" id="IPR050438">
    <property type="entry name" value="LMW_PTPase"/>
</dbReference>
<dbReference type="GO" id="GO:0004725">
    <property type="term" value="F:protein tyrosine phosphatase activity"/>
    <property type="evidence" value="ECO:0007669"/>
    <property type="project" value="UniProtKB-EC"/>
</dbReference>
<comment type="caution">
    <text evidence="7">The sequence shown here is derived from an EMBL/GenBank/DDBJ whole genome shotgun (WGS) entry which is preliminary data.</text>
</comment>
<protein>
    <recommendedName>
        <fullName evidence="2">protein-tyrosine-phosphatase</fullName>
        <ecNumber evidence="2">3.1.3.48</ecNumber>
    </recommendedName>
</protein>
<feature type="active site" evidence="5">
    <location>
        <position position="18"/>
    </location>
</feature>
<keyword evidence="3" id="KW-0378">Hydrolase</keyword>
<evidence type="ECO:0000313" key="8">
    <source>
        <dbReference type="Proteomes" id="UP000231501"/>
    </source>
</evidence>
<evidence type="ECO:0000256" key="4">
    <source>
        <dbReference type="ARBA" id="ARBA00022912"/>
    </source>
</evidence>
<name>A0A2G9CEY4_9BURK</name>
<dbReference type="SUPFAM" id="SSF52788">
    <property type="entry name" value="Phosphotyrosine protein phosphatases I"/>
    <property type="match status" value="1"/>
</dbReference>
<dbReference type="CDD" id="cd16343">
    <property type="entry name" value="LMWPTP"/>
    <property type="match status" value="1"/>
</dbReference>
<feature type="active site" description="Proton donor" evidence="5">
    <location>
        <position position="123"/>
    </location>
</feature>
<dbReference type="EMBL" id="PEOG01000006">
    <property type="protein sequence ID" value="PIM54925.1"/>
    <property type="molecule type" value="Genomic_DNA"/>
</dbReference>
<dbReference type="Proteomes" id="UP000231501">
    <property type="component" value="Unassembled WGS sequence"/>
</dbReference>